<dbReference type="Pfam" id="PF13231">
    <property type="entry name" value="PMT_2"/>
    <property type="match status" value="1"/>
</dbReference>
<dbReference type="EC" id="2.4.-.-" evidence="11"/>
<keyword evidence="6 8" id="KW-1133">Transmembrane helix</keyword>
<evidence type="ECO:0000313" key="10">
    <source>
        <dbReference type="EMBL" id="CUO65958.1"/>
    </source>
</evidence>
<dbReference type="STRING" id="47678.ERS852494_00442"/>
<accession>A0A174GXY7</accession>
<feature type="domain" description="Glycosyltransferase RgtA/B/C/D-like" evidence="9">
    <location>
        <begin position="60"/>
        <end position="219"/>
    </location>
</feature>
<dbReference type="EC" id="2.4.2.43" evidence="10"/>
<feature type="transmembrane region" description="Helical" evidence="8">
    <location>
        <begin position="440"/>
        <end position="459"/>
    </location>
</feature>
<feature type="transmembrane region" description="Helical" evidence="8">
    <location>
        <begin position="85"/>
        <end position="102"/>
    </location>
</feature>
<sequence>MKNKQFIILAVVCVVTLLPFMGLTDFHTKGEPREAIVAYSMIETGNWTLPVNNGGDIAYKPPLFHWCIAALSSIAGKVTEYTSRMPSALALIAMVLGGFLFYAKRRGASVALLMGLITLSNFEVHRAGMNCRVDMMLTAFIVLALYQLYRWCEKGQKGFPWIATLFMGCATLTKGPVGILLPCMVTGVFLLIRGTSFFKAFFSMALVAITSCILPALWYIAAYQQGGDNFISLVMEENFGRFMGKMSYESHENPAYYNIITVVSGYAPYTLLVLLSLFSLTYGKITGKPREWWQRFTTYIREMDSTRLFSLLSIVLIFVFYCIPKSKRSVYLLPIYPFIAYFLAEYIMYLVRKNSKAVKIYGGFLSVAAILLLVTFIAVRLGLVPDSIFHGRHAAENIAFMNALANISLNAGHIIVICLPLIAAIYFFRTIGKKEPGMNVVYATLFVTFSLFMSLDGAYQPAILNTKSDKGMAEDIREIASGSKIYSYVAVDMLRFYTVNFYHNDQIGLFEKDMPAEGYLLVGRRDFEGFKPKYESEYTFEEVYQSTKRGCDIRDIIYLYRFKRK</sequence>
<reference evidence="10 12" key="1">
    <citation type="submission" date="2015-09" db="EMBL/GenBank/DDBJ databases">
        <authorList>
            <consortium name="Pathogen Informatics"/>
        </authorList>
    </citation>
    <scope>NUCLEOTIDE SEQUENCE [LARGE SCALE GENOMIC DNA]</scope>
    <source>
        <strain evidence="10 12">2789STDY5834880</strain>
    </source>
</reference>
<dbReference type="AlphaFoldDB" id="A0A174GXY7"/>
<evidence type="ECO:0000256" key="8">
    <source>
        <dbReference type="SAM" id="Phobius"/>
    </source>
</evidence>
<feature type="transmembrane region" description="Helical" evidence="8">
    <location>
        <begin position="266"/>
        <end position="285"/>
    </location>
</feature>
<reference evidence="11" key="2">
    <citation type="submission" date="2022-08" db="EMBL/GenBank/DDBJ databases">
        <title>Genome Sequencing of Bacteroides fragilis Group Isolates with Nanopore Technology.</title>
        <authorList>
            <person name="Tisza M.J."/>
            <person name="Smith D."/>
            <person name="Dekker J.P."/>
        </authorList>
    </citation>
    <scope>NUCLEOTIDE SEQUENCE</scope>
    <source>
        <strain evidence="11">BFG-474</strain>
    </source>
</reference>
<dbReference type="GO" id="GO:0005886">
    <property type="term" value="C:plasma membrane"/>
    <property type="evidence" value="ECO:0007669"/>
    <property type="project" value="UniProtKB-SubCell"/>
</dbReference>
<comment type="subcellular location">
    <subcellularLocation>
        <location evidence="1">Cell membrane</location>
        <topology evidence="1">Multi-pass membrane protein</topology>
    </subcellularLocation>
</comment>
<protein>
    <submittedName>
        <fullName evidence="10">4-amino-4-deoxy-L-arabinose transferase and related glycosyltransferases of PMT family</fullName>
        <ecNumber evidence="10">2.4.2.43</ecNumber>
    </submittedName>
    <submittedName>
        <fullName evidence="11">Glycosyltransferase family 39 protein</fullName>
        <ecNumber evidence="11">2.4.-.-</ecNumber>
    </submittedName>
</protein>
<keyword evidence="3 10" id="KW-0328">Glycosyltransferase</keyword>
<evidence type="ECO:0000313" key="11">
    <source>
        <dbReference type="EMBL" id="UVQ97699.1"/>
    </source>
</evidence>
<dbReference type="Proteomes" id="UP000095657">
    <property type="component" value="Unassembled WGS sequence"/>
</dbReference>
<feature type="transmembrane region" description="Helical" evidence="8">
    <location>
        <begin position="306"/>
        <end position="324"/>
    </location>
</feature>
<evidence type="ECO:0000256" key="7">
    <source>
        <dbReference type="ARBA" id="ARBA00023136"/>
    </source>
</evidence>
<feature type="transmembrane region" description="Helical" evidence="8">
    <location>
        <begin position="161"/>
        <end position="192"/>
    </location>
</feature>
<dbReference type="Proteomes" id="UP001060260">
    <property type="component" value="Chromosome"/>
</dbReference>
<evidence type="ECO:0000259" key="9">
    <source>
        <dbReference type="Pfam" id="PF13231"/>
    </source>
</evidence>
<evidence type="ECO:0000256" key="4">
    <source>
        <dbReference type="ARBA" id="ARBA00022679"/>
    </source>
</evidence>
<gene>
    <name evidence="10" type="primary">arnT</name>
    <name evidence="10" type="ORF">ERS852494_00442</name>
    <name evidence="11" type="ORF">NXW23_04885</name>
</gene>
<feature type="transmembrane region" description="Helical" evidence="8">
    <location>
        <begin position="6"/>
        <end position="23"/>
    </location>
</feature>
<evidence type="ECO:0000256" key="3">
    <source>
        <dbReference type="ARBA" id="ARBA00022676"/>
    </source>
</evidence>
<dbReference type="RefSeq" id="WP_055170043.1">
    <property type="nucleotide sequence ID" value="NZ_CAXSUM010000002.1"/>
</dbReference>
<dbReference type="InterPro" id="IPR050297">
    <property type="entry name" value="LipidA_mod_glycosyltrf_83"/>
</dbReference>
<keyword evidence="7 8" id="KW-0472">Membrane</keyword>
<organism evidence="10 12">
    <name type="scientific">Bacteroides caccae</name>
    <dbReference type="NCBI Taxonomy" id="47678"/>
    <lineage>
        <taxon>Bacteria</taxon>
        <taxon>Pseudomonadati</taxon>
        <taxon>Bacteroidota</taxon>
        <taxon>Bacteroidia</taxon>
        <taxon>Bacteroidales</taxon>
        <taxon>Bacteroidaceae</taxon>
        <taxon>Bacteroides</taxon>
    </lineage>
</organism>
<feature type="transmembrane region" description="Helical" evidence="8">
    <location>
        <begin position="108"/>
        <end position="124"/>
    </location>
</feature>
<evidence type="ECO:0000256" key="2">
    <source>
        <dbReference type="ARBA" id="ARBA00022475"/>
    </source>
</evidence>
<dbReference type="EMBL" id="CP103166">
    <property type="protein sequence ID" value="UVQ97699.1"/>
    <property type="molecule type" value="Genomic_DNA"/>
</dbReference>
<keyword evidence="2" id="KW-1003">Cell membrane</keyword>
<dbReference type="PANTHER" id="PTHR33908">
    <property type="entry name" value="MANNOSYLTRANSFERASE YKCB-RELATED"/>
    <property type="match status" value="1"/>
</dbReference>
<dbReference type="GO" id="GO:0103015">
    <property type="term" value="F:4-amino-4-deoxy-L-arabinose transferase activity"/>
    <property type="evidence" value="ECO:0007669"/>
    <property type="project" value="UniProtKB-EC"/>
</dbReference>
<dbReference type="GO" id="GO:0010041">
    <property type="term" value="P:response to iron(III) ion"/>
    <property type="evidence" value="ECO:0007669"/>
    <property type="project" value="TreeGrafter"/>
</dbReference>
<dbReference type="PANTHER" id="PTHR33908:SF3">
    <property type="entry name" value="UNDECAPRENYL PHOSPHATE-ALPHA-4-AMINO-4-DEOXY-L-ARABINOSE ARABINOSYL TRANSFERASE"/>
    <property type="match status" value="1"/>
</dbReference>
<dbReference type="EMBL" id="CZAI01000001">
    <property type="protein sequence ID" value="CUO65958.1"/>
    <property type="molecule type" value="Genomic_DNA"/>
</dbReference>
<keyword evidence="4 10" id="KW-0808">Transferase</keyword>
<dbReference type="InterPro" id="IPR038731">
    <property type="entry name" value="RgtA/B/C-like"/>
</dbReference>
<feature type="transmembrane region" description="Helical" evidence="8">
    <location>
        <begin position="403"/>
        <end position="428"/>
    </location>
</feature>
<evidence type="ECO:0000256" key="6">
    <source>
        <dbReference type="ARBA" id="ARBA00022989"/>
    </source>
</evidence>
<name>A0A174GXY7_9BACE</name>
<evidence type="ECO:0000313" key="12">
    <source>
        <dbReference type="Proteomes" id="UP000095657"/>
    </source>
</evidence>
<feature type="transmembrane region" description="Helical" evidence="8">
    <location>
        <begin position="131"/>
        <end position="149"/>
    </location>
</feature>
<dbReference type="GO" id="GO:0009103">
    <property type="term" value="P:lipopolysaccharide biosynthetic process"/>
    <property type="evidence" value="ECO:0007669"/>
    <property type="project" value="UniProtKB-ARBA"/>
</dbReference>
<feature type="transmembrane region" description="Helical" evidence="8">
    <location>
        <begin position="330"/>
        <end position="351"/>
    </location>
</feature>
<feature type="transmembrane region" description="Helical" evidence="8">
    <location>
        <begin position="363"/>
        <end position="383"/>
    </location>
</feature>
<evidence type="ECO:0000256" key="5">
    <source>
        <dbReference type="ARBA" id="ARBA00022692"/>
    </source>
</evidence>
<keyword evidence="5 8" id="KW-0812">Transmembrane</keyword>
<feature type="transmembrane region" description="Helical" evidence="8">
    <location>
        <begin position="201"/>
        <end position="221"/>
    </location>
</feature>
<proteinExistence type="predicted"/>
<evidence type="ECO:0000256" key="1">
    <source>
        <dbReference type="ARBA" id="ARBA00004651"/>
    </source>
</evidence>